<name>A0A0K3APU3_BABMR</name>
<keyword evidence="7 11" id="KW-0547">Nucleotide-binding</keyword>
<proteinExistence type="inferred from homology"/>
<evidence type="ECO:0000256" key="9">
    <source>
        <dbReference type="ARBA" id="ARBA00022842"/>
    </source>
</evidence>
<feature type="binding site" evidence="13">
    <location>
        <position position="161"/>
    </location>
    <ligand>
        <name>Mg(2+)</name>
        <dbReference type="ChEBI" id="CHEBI:18420"/>
        <label>2</label>
        <note>catalytic</note>
    </ligand>
</feature>
<evidence type="ECO:0000256" key="5">
    <source>
        <dbReference type="ARBA" id="ARBA00022679"/>
    </source>
</evidence>
<dbReference type="GO" id="GO:0003723">
    <property type="term" value="F:RNA binding"/>
    <property type="evidence" value="ECO:0007669"/>
    <property type="project" value="UniProtKB-UniRule"/>
</dbReference>
<feature type="binding site" evidence="12">
    <location>
        <position position="161"/>
    </location>
    <ligand>
        <name>ATP</name>
        <dbReference type="ChEBI" id="CHEBI:30616"/>
    </ligand>
</feature>
<feature type="binding site" evidence="12">
    <location>
        <position position="222"/>
    </location>
    <ligand>
        <name>ATP</name>
        <dbReference type="ChEBI" id="CHEBI:30616"/>
    </ligand>
</feature>
<evidence type="ECO:0000256" key="10">
    <source>
        <dbReference type="ARBA" id="ARBA00023242"/>
    </source>
</evidence>
<evidence type="ECO:0000256" key="4">
    <source>
        <dbReference type="ARBA" id="ARBA00022664"/>
    </source>
</evidence>
<dbReference type="OMA" id="PAYPAMC"/>
<dbReference type="Gene3D" id="3.30.70.590">
    <property type="entry name" value="Poly(A) polymerase predicted RNA binding domain"/>
    <property type="match status" value="1"/>
</dbReference>
<dbReference type="FunFam" id="1.10.1410.10:FF:000001">
    <property type="entry name" value="Putative poly(A) polymerase gamma"/>
    <property type="match status" value="1"/>
</dbReference>
<evidence type="ECO:0000256" key="8">
    <source>
        <dbReference type="ARBA" id="ARBA00022840"/>
    </source>
</evidence>
<keyword evidence="6 13" id="KW-0479">Metal-binding</keyword>
<accession>A0A0K3APU3</accession>
<evidence type="ECO:0000259" key="14">
    <source>
        <dbReference type="Pfam" id="PF04926"/>
    </source>
</evidence>
<dbReference type="GO" id="GO:0005634">
    <property type="term" value="C:nucleus"/>
    <property type="evidence" value="ECO:0007669"/>
    <property type="project" value="UniProtKB-SubCell"/>
</dbReference>
<dbReference type="InterPro" id="IPR048840">
    <property type="entry name" value="PolA_pol_NTPase"/>
</dbReference>
<dbReference type="Gene3D" id="1.10.1410.10">
    <property type="match status" value="1"/>
</dbReference>
<feature type="domain" description="Poly(A) polymerase RNA-binding" evidence="14">
    <location>
        <begin position="365"/>
        <end position="414"/>
    </location>
</feature>
<dbReference type="GO" id="GO:0006397">
    <property type="term" value="P:mRNA processing"/>
    <property type="evidence" value="ECO:0007669"/>
    <property type="project" value="UniProtKB-KW"/>
</dbReference>
<comment type="similarity">
    <text evidence="3 11">Belongs to the poly(A) polymerase family.</text>
</comment>
<reference evidence="17 18" key="1">
    <citation type="journal article" date="2012" name="Nucleic Acids Res.">
        <title>Sequencing of the smallest Apicomplexan genome from the human pathogen Babesia microti.</title>
        <authorList>
            <person name="Cornillot E."/>
            <person name="Hadj-Kaddour K."/>
            <person name="Dassouli A."/>
            <person name="Noel B."/>
            <person name="Ranwez V."/>
            <person name="Vacherie B."/>
            <person name="Augagneur Y."/>
            <person name="Bres V."/>
            <person name="Duclos A."/>
            <person name="Randazzo S."/>
            <person name="Carcy B."/>
            <person name="Debierre-Grockiego F."/>
            <person name="Delbecq S."/>
            <person name="Moubri-Menage K."/>
            <person name="Shams-Eldin H."/>
            <person name="Usmani-Brown S."/>
            <person name="Bringaud F."/>
            <person name="Wincker P."/>
            <person name="Vivares C.P."/>
            <person name="Schwarz R.T."/>
            <person name="Schetters T.P."/>
            <person name="Krause P.J."/>
            <person name="Gorenflot A."/>
            <person name="Berry V."/>
            <person name="Barbe V."/>
            <person name="Ben Mamoun C."/>
        </authorList>
    </citation>
    <scope>NUCLEOTIDE SEQUENCE [LARGE SCALE GENOMIC DNA]</scope>
    <source>
        <strain evidence="17 18">RI</strain>
    </source>
</reference>
<gene>
    <name evidence="17" type="ORF">BMR1_03g04515</name>
</gene>
<evidence type="ECO:0000256" key="13">
    <source>
        <dbReference type="PIRSR" id="PIRSR018425-2"/>
    </source>
</evidence>
<feature type="binding site" evidence="12">
    <location>
        <position position="231"/>
    </location>
    <ligand>
        <name>ATP</name>
        <dbReference type="ChEBI" id="CHEBI:30616"/>
    </ligand>
</feature>
<evidence type="ECO:0000256" key="12">
    <source>
        <dbReference type="PIRSR" id="PIRSR018425-1"/>
    </source>
</evidence>
<sequence>MPDGMEKKSEGVMYGVSTSITLDGPTPEDIEANEQLLTLLRSLNLFETEKGLRKRELILASLNRLLHNFIHSVCIMQGLDEDDANDVSARLLTFGSYRLGVIGPDSDIDALCLCPQRITRNDFFTVFYDILANHPNVSKIHAVADAYTPLIKLVYDDIDIDILFAILPIPTISPNLSILDDDILRNLDDITARSINGCRVASLVLSSVPNEHNFRNTLRFIKLWAQKRGIYSNILGYLGGVAWAILTARVCQLYPNYLPNQIIHKFFKVYMLWNWKYPVVINKIKQPVNVPGLMMFKVWDPKTNPQDRLHLMPIITPAFPAMNSTHNVTNTTKRVMINEFKRAHELLKTQSQMTWNDLLEPANIFNEFKHFLVIIVVASDEKAHSKWHGWIESRIRFLIRKLEAIEHTELRPWPHSITMEDPDWTNSKWIFIGLSYNKTEESQFDIRTPIKEFKNLIFSWQELTSYESKVDVRIEYMKKSQLPESINGSKSLKRRRKVIDA</sequence>
<protein>
    <recommendedName>
        <fullName evidence="11">Poly(A) polymerase</fullName>
        <ecNumber evidence="11">2.7.7.19</ecNumber>
    </recommendedName>
</protein>
<dbReference type="Gene3D" id="3.30.460.10">
    <property type="entry name" value="Beta Polymerase, domain 2"/>
    <property type="match status" value="1"/>
</dbReference>
<keyword evidence="17" id="KW-0548">Nucleotidyltransferase</keyword>
<dbReference type="InterPro" id="IPR007012">
    <property type="entry name" value="PolA_pol_cen_dom"/>
</dbReference>
<dbReference type="GO" id="GO:0005524">
    <property type="term" value="F:ATP binding"/>
    <property type="evidence" value="ECO:0007669"/>
    <property type="project" value="UniProtKB-UniRule"/>
</dbReference>
<dbReference type="Pfam" id="PF04926">
    <property type="entry name" value="PAP_RNA-bind"/>
    <property type="match status" value="2"/>
</dbReference>
<keyword evidence="9 13" id="KW-0460">Magnesium</keyword>
<evidence type="ECO:0000259" key="16">
    <source>
        <dbReference type="Pfam" id="PF20750"/>
    </source>
</evidence>
<dbReference type="AlphaFoldDB" id="A0A0K3APU3"/>
<dbReference type="SUPFAM" id="SSF81301">
    <property type="entry name" value="Nucleotidyltransferase"/>
    <property type="match status" value="1"/>
</dbReference>
<keyword evidence="10 11" id="KW-0539">Nucleus</keyword>
<keyword evidence="18" id="KW-1185">Reference proteome</keyword>
<dbReference type="PANTHER" id="PTHR10682:SF10">
    <property type="entry name" value="POLYNUCLEOTIDE ADENYLYLTRANSFERASE"/>
    <property type="match status" value="1"/>
</dbReference>
<feature type="binding site" evidence="12">
    <location>
        <begin position="94"/>
        <end position="96"/>
    </location>
    <ligand>
        <name>ATP</name>
        <dbReference type="ChEBI" id="CHEBI:30616"/>
    </ligand>
</feature>
<feature type="binding site" evidence="12">
    <location>
        <begin position="240"/>
        <end position="241"/>
    </location>
    <ligand>
        <name>ATP</name>
        <dbReference type="ChEBI" id="CHEBI:30616"/>
    </ligand>
</feature>
<comment type="function">
    <text evidence="11">Polymerase that creates the 3'-poly(A) tail of mRNA's.</text>
</comment>
<feature type="binding site" evidence="13">
    <location>
        <position position="107"/>
    </location>
    <ligand>
        <name>Mg(2+)</name>
        <dbReference type="ChEBI" id="CHEBI:18420"/>
        <label>1</label>
        <note>catalytic</note>
    </ligand>
</feature>
<dbReference type="PIRSF" id="PIRSF018425">
    <property type="entry name" value="PolyA_polymerase"/>
    <property type="match status" value="1"/>
</dbReference>
<evidence type="ECO:0000256" key="3">
    <source>
        <dbReference type="ARBA" id="ARBA00010912"/>
    </source>
</evidence>
<organism evidence="17 18">
    <name type="scientific">Babesia microti (strain RI)</name>
    <dbReference type="NCBI Taxonomy" id="1133968"/>
    <lineage>
        <taxon>Eukaryota</taxon>
        <taxon>Sar</taxon>
        <taxon>Alveolata</taxon>
        <taxon>Apicomplexa</taxon>
        <taxon>Aconoidasida</taxon>
        <taxon>Piroplasmida</taxon>
        <taxon>Babesiidae</taxon>
        <taxon>Babesia</taxon>
    </lineage>
</organism>
<evidence type="ECO:0000313" key="17">
    <source>
        <dbReference type="EMBL" id="CTQ41502.1"/>
    </source>
</evidence>
<dbReference type="Proteomes" id="UP000002899">
    <property type="component" value="Chromosome III"/>
</dbReference>
<evidence type="ECO:0000256" key="11">
    <source>
        <dbReference type="PIRNR" id="PIRNR018425"/>
    </source>
</evidence>
<dbReference type="VEuPathDB" id="PiroplasmaDB:BMR1_03g04515"/>
<dbReference type="RefSeq" id="XP_012649513.1">
    <property type="nucleotide sequence ID" value="XM_012794059.1"/>
</dbReference>
<feature type="binding site" evidence="12">
    <location>
        <begin position="107"/>
        <end position="109"/>
    </location>
    <ligand>
        <name>ATP</name>
        <dbReference type="ChEBI" id="CHEBI:30616"/>
    </ligand>
</feature>
<dbReference type="InterPro" id="IPR014492">
    <property type="entry name" value="PolyA_polymerase"/>
</dbReference>
<dbReference type="GO" id="GO:1990817">
    <property type="term" value="F:poly(A) RNA polymerase activity"/>
    <property type="evidence" value="ECO:0007669"/>
    <property type="project" value="UniProtKB-UniRule"/>
</dbReference>
<dbReference type="SUPFAM" id="SSF81631">
    <property type="entry name" value="PAP/OAS1 substrate-binding domain"/>
    <property type="match status" value="1"/>
</dbReference>
<comment type="cofactor">
    <cofactor evidence="1">
        <name>Mn(2+)</name>
        <dbReference type="ChEBI" id="CHEBI:29035"/>
    </cofactor>
</comment>
<dbReference type="GO" id="GO:0046872">
    <property type="term" value="F:metal ion binding"/>
    <property type="evidence" value="ECO:0007669"/>
    <property type="project" value="UniProtKB-KW"/>
</dbReference>
<evidence type="ECO:0000256" key="6">
    <source>
        <dbReference type="ARBA" id="ARBA00022723"/>
    </source>
</evidence>
<dbReference type="InterPro" id="IPR011068">
    <property type="entry name" value="NuclTrfase_I-like_C"/>
</dbReference>
<dbReference type="EC" id="2.7.7.19" evidence="11"/>
<comment type="catalytic activity">
    <reaction evidence="11">
        <text>RNA(n) + ATP = RNA(n)-3'-adenine ribonucleotide + diphosphate</text>
        <dbReference type="Rhea" id="RHEA:11332"/>
        <dbReference type="Rhea" id="RHEA-COMP:14527"/>
        <dbReference type="Rhea" id="RHEA-COMP:17347"/>
        <dbReference type="ChEBI" id="CHEBI:30616"/>
        <dbReference type="ChEBI" id="CHEBI:33019"/>
        <dbReference type="ChEBI" id="CHEBI:140395"/>
        <dbReference type="ChEBI" id="CHEBI:173115"/>
        <dbReference type="EC" id="2.7.7.19"/>
    </reaction>
</comment>
<keyword evidence="8 11" id="KW-0067">ATP-binding</keyword>
<dbReference type="PANTHER" id="PTHR10682">
    <property type="entry name" value="POLY A POLYMERASE"/>
    <property type="match status" value="1"/>
</dbReference>
<evidence type="ECO:0000256" key="1">
    <source>
        <dbReference type="ARBA" id="ARBA00001936"/>
    </source>
</evidence>
<feature type="domain" description="Poly(A) polymerase nucleotidyltransferase" evidence="16">
    <location>
        <begin position="15"/>
        <end position="208"/>
    </location>
</feature>
<dbReference type="InterPro" id="IPR043519">
    <property type="entry name" value="NT_sf"/>
</dbReference>
<feature type="binding site" evidence="13">
    <location>
        <position position="109"/>
    </location>
    <ligand>
        <name>Mg(2+)</name>
        <dbReference type="ChEBI" id="CHEBI:18420"/>
        <label>1</label>
        <note>catalytic</note>
    </ligand>
</feature>
<feature type="binding site" evidence="13">
    <location>
        <position position="109"/>
    </location>
    <ligand>
        <name>Mg(2+)</name>
        <dbReference type="ChEBI" id="CHEBI:18420"/>
        <label>2</label>
        <note>catalytic</note>
    </ligand>
</feature>
<dbReference type="InterPro" id="IPR007010">
    <property type="entry name" value="PolA_pol_RNA-bd_dom"/>
</dbReference>
<comment type="subcellular location">
    <subcellularLocation>
        <location evidence="2 11">Nucleus</location>
    </subcellularLocation>
</comment>
<keyword evidence="4 11" id="KW-0507">mRNA processing</keyword>
<feature type="domain" description="Poly(A) polymerase RNA-binding" evidence="14">
    <location>
        <begin position="430"/>
        <end position="490"/>
    </location>
</feature>
<dbReference type="SUPFAM" id="SSF55003">
    <property type="entry name" value="PAP/Archaeal CCA-adding enzyme, C-terminal domain"/>
    <property type="match status" value="1"/>
</dbReference>
<comment type="cofactor">
    <cofactor evidence="13">
        <name>Mg(2+)</name>
        <dbReference type="ChEBI" id="CHEBI:18420"/>
    </cofactor>
    <text evidence="13">Binds 2 magnesium ions. Also active with manganese.</text>
</comment>
<dbReference type="EMBL" id="LN871598">
    <property type="protein sequence ID" value="CTQ41502.1"/>
    <property type="molecule type" value="Genomic_DNA"/>
</dbReference>
<feature type="domain" description="Poly(A) polymerase central" evidence="15">
    <location>
        <begin position="213"/>
        <end position="360"/>
    </location>
</feature>
<feature type="binding site" evidence="13">
    <location>
        <position position="107"/>
    </location>
    <ligand>
        <name>Mg(2+)</name>
        <dbReference type="ChEBI" id="CHEBI:18420"/>
        <label>2</label>
        <note>catalytic</note>
    </ligand>
</feature>
<evidence type="ECO:0000256" key="7">
    <source>
        <dbReference type="ARBA" id="ARBA00022741"/>
    </source>
</evidence>
<dbReference type="Pfam" id="PF04928">
    <property type="entry name" value="PAP_central"/>
    <property type="match status" value="1"/>
</dbReference>
<dbReference type="GO" id="GO:0031123">
    <property type="term" value="P:RNA 3'-end processing"/>
    <property type="evidence" value="ECO:0007669"/>
    <property type="project" value="InterPro"/>
</dbReference>
<dbReference type="KEGG" id="bmic:BMR1_03g04515"/>
<keyword evidence="5 11" id="KW-0808">Transferase</keyword>
<evidence type="ECO:0000313" key="18">
    <source>
        <dbReference type="Proteomes" id="UP000002899"/>
    </source>
</evidence>
<evidence type="ECO:0000256" key="2">
    <source>
        <dbReference type="ARBA" id="ARBA00004123"/>
    </source>
</evidence>
<dbReference type="OrthoDB" id="412748at2759"/>
<reference evidence="17 18" key="2">
    <citation type="journal article" date="2013" name="PLoS ONE">
        <title>Whole genome mapping and re-organization of the nuclear and mitochondrial genomes of Babesia microti isolates.</title>
        <authorList>
            <person name="Cornillot E."/>
            <person name="Dassouli A."/>
            <person name="Garg A."/>
            <person name="Pachikara N."/>
            <person name="Randazzo S."/>
            <person name="Depoix D."/>
            <person name="Carcy B."/>
            <person name="Delbecq S."/>
            <person name="Frutos R."/>
            <person name="Silva J.C."/>
            <person name="Sutton R."/>
            <person name="Krause P.J."/>
            <person name="Mamoun C.B."/>
        </authorList>
    </citation>
    <scope>NUCLEOTIDE SEQUENCE [LARGE SCALE GENOMIC DNA]</scope>
    <source>
        <strain evidence="17 18">RI</strain>
    </source>
</reference>
<reference evidence="17 18" key="3">
    <citation type="journal article" date="2016" name="Sci. Rep.">
        <title>Genome-wide diversity and gene expression profiling of Babesia microti isolates identify polymorphic genes that mediate host-pathogen interactions.</title>
        <authorList>
            <person name="Silva J.C."/>
            <person name="Cornillot E."/>
            <person name="McCracken C."/>
            <person name="Usmani-Brown S."/>
            <person name="Dwivedi A."/>
            <person name="Ifeonu O.O."/>
            <person name="Crabtree J."/>
            <person name="Gotia H.T."/>
            <person name="Virji A.Z."/>
            <person name="Reynes C."/>
            <person name="Colinge J."/>
            <person name="Kumar V."/>
            <person name="Lawres L."/>
            <person name="Pazzi J.E."/>
            <person name="Pablo J.V."/>
            <person name="Hung C."/>
            <person name="Brancato J."/>
            <person name="Kumari P."/>
            <person name="Orvis J."/>
            <person name="Tretina K."/>
            <person name="Chibucos M."/>
            <person name="Ott S."/>
            <person name="Sadzewicz L."/>
            <person name="Sengamalay N."/>
            <person name="Shetty A.C."/>
            <person name="Su Q."/>
            <person name="Tallon L."/>
            <person name="Fraser C.M."/>
            <person name="Frutos R."/>
            <person name="Molina D.M."/>
            <person name="Krause P.J."/>
            <person name="Ben Mamoun C."/>
        </authorList>
    </citation>
    <scope>NUCLEOTIDE SEQUENCE [LARGE SCALE GENOMIC DNA]</scope>
    <source>
        <strain evidence="17 18">RI</strain>
    </source>
</reference>
<dbReference type="GeneID" id="24425551"/>
<evidence type="ECO:0000259" key="15">
    <source>
        <dbReference type="Pfam" id="PF04928"/>
    </source>
</evidence>
<dbReference type="FunFam" id="3.30.460.10:FF:000027">
    <property type="entry name" value="Poly(A) polymerase PAP"/>
    <property type="match status" value="1"/>
</dbReference>
<dbReference type="Pfam" id="PF20750">
    <property type="entry name" value="PAP_NTPase"/>
    <property type="match status" value="1"/>
</dbReference>
<dbReference type="CDD" id="cd05402">
    <property type="entry name" value="NT_PAP_TUTase"/>
    <property type="match status" value="1"/>
</dbReference>